<gene>
    <name evidence="3" type="ORF">DRW42_07490</name>
</gene>
<name>A0A366L576_9SPHI</name>
<dbReference type="Pfam" id="PF00106">
    <property type="entry name" value="adh_short"/>
    <property type="match status" value="1"/>
</dbReference>
<dbReference type="AlphaFoldDB" id="A0A366L576"/>
<keyword evidence="4" id="KW-1185">Reference proteome</keyword>
<dbReference type="OrthoDB" id="597510at2"/>
<dbReference type="Gene3D" id="3.40.50.720">
    <property type="entry name" value="NAD(P)-binding Rossmann-like Domain"/>
    <property type="match status" value="1"/>
</dbReference>
<dbReference type="NCBIfam" id="NF004846">
    <property type="entry name" value="PRK06197.1"/>
    <property type="match status" value="1"/>
</dbReference>
<dbReference type="InterPro" id="IPR036291">
    <property type="entry name" value="NAD(P)-bd_dom_sf"/>
</dbReference>
<comment type="caution">
    <text evidence="3">The sequence shown here is derived from an EMBL/GenBank/DDBJ whole genome shotgun (WGS) entry which is preliminary data.</text>
</comment>
<dbReference type="PANTHER" id="PTHR43157:SF31">
    <property type="entry name" value="PHOSPHATIDYLINOSITOL-GLYCAN BIOSYNTHESIS CLASS F PROTEIN"/>
    <property type="match status" value="1"/>
</dbReference>
<dbReference type="GO" id="GO:0016491">
    <property type="term" value="F:oxidoreductase activity"/>
    <property type="evidence" value="ECO:0007669"/>
    <property type="project" value="UniProtKB-KW"/>
</dbReference>
<dbReference type="EMBL" id="QNQU01000005">
    <property type="protein sequence ID" value="RBQ09035.1"/>
    <property type="molecule type" value="Genomic_DNA"/>
</dbReference>
<reference evidence="3 4" key="1">
    <citation type="submission" date="2018-07" db="EMBL/GenBank/DDBJ databases">
        <title>A draft genome of a endophytic bacteria, a new species of Pedobacter.</title>
        <authorList>
            <person name="Zhang Z.D."/>
            <person name="Chen Z.J."/>
        </authorList>
    </citation>
    <scope>NUCLEOTIDE SEQUENCE [LARGE SCALE GENOMIC DNA]</scope>
    <source>
        <strain evidence="3 4">RS10</strain>
    </source>
</reference>
<comment type="similarity">
    <text evidence="2">Belongs to the short-chain dehydrogenases/reductases (SDR) family.</text>
</comment>
<dbReference type="InterPro" id="IPR002347">
    <property type="entry name" value="SDR_fam"/>
</dbReference>
<proteinExistence type="inferred from homology"/>
<sequence length="299" mass="32787">MWTNKNINNQGGRTFLVTGANSGIGYETTKALYRAGAQVIMACRDLDRAEEAAKRIKLEQGTGSLEIALLNLSNLGDIKDFADQIIKKHKKIDVLINNAGVMIPPASKTDDGFELQFGVNFIGHYALTGYLYPLLKQTPHSRIVTVSSMAYLHGKIDFDNFKSERDYEPMREYAQSKLANILFSLELQRRIEAAGDTVVSIAAQPGANKTELSRHMSDADYQAAVNRIGELMEPWQGALPSLYAAVATEAIPGKLYGPDQDGGYRGYPAESAVTPNGTDETVAKQLWDYAAEVTGVEYP</sequence>
<evidence type="ECO:0000313" key="3">
    <source>
        <dbReference type="EMBL" id="RBQ09035.1"/>
    </source>
</evidence>
<keyword evidence="1" id="KW-0560">Oxidoreductase</keyword>
<dbReference type="PANTHER" id="PTHR43157">
    <property type="entry name" value="PHOSPHATIDYLINOSITOL-GLYCAN BIOSYNTHESIS CLASS F PROTEIN-RELATED"/>
    <property type="match status" value="1"/>
</dbReference>
<evidence type="ECO:0000256" key="2">
    <source>
        <dbReference type="RuleBase" id="RU000363"/>
    </source>
</evidence>
<evidence type="ECO:0000256" key="1">
    <source>
        <dbReference type="ARBA" id="ARBA00023002"/>
    </source>
</evidence>
<dbReference type="RefSeq" id="WP_113948209.1">
    <property type="nucleotide sequence ID" value="NZ_QNQU01000005.1"/>
</dbReference>
<organism evidence="3 4">
    <name type="scientific">Pedobacter miscanthi</name>
    <dbReference type="NCBI Taxonomy" id="2259170"/>
    <lineage>
        <taxon>Bacteria</taxon>
        <taxon>Pseudomonadati</taxon>
        <taxon>Bacteroidota</taxon>
        <taxon>Sphingobacteriia</taxon>
        <taxon>Sphingobacteriales</taxon>
        <taxon>Sphingobacteriaceae</taxon>
        <taxon>Pedobacter</taxon>
    </lineage>
</organism>
<protein>
    <submittedName>
        <fullName evidence="3">Short-chain dehydrogenase</fullName>
    </submittedName>
</protein>
<dbReference type="PRINTS" id="PR00081">
    <property type="entry name" value="GDHRDH"/>
</dbReference>
<dbReference type="SUPFAM" id="SSF51735">
    <property type="entry name" value="NAD(P)-binding Rossmann-fold domains"/>
    <property type="match status" value="1"/>
</dbReference>
<dbReference type="PRINTS" id="PR00080">
    <property type="entry name" value="SDRFAMILY"/>
</dbReference>
<dbReference type="CDD" id="cd05327">
    <property type="entry name" value="retinol-DH_like_SDR_c_like"/>
    <property type="match status" value="1"/>
</dbReference>
<accession>A0A366L576</accession>
<evidence type="ECO:0000313" key="4">
    <source>
        <dbReference type="Proteomes" id="UP000252081"/>
    </source>
</evidence>
<dbReference type="Proteomes" id="UP000252081">
    <property type="component" value="Unassembled WGS sequence"/>
</dbReference>